<comment type="caution">
    <text evidence="2">The sequence shown here is derived from an EMBL/GenBank/DDBJ whole genome shotgun (WGS) entry which is preliminary data.</text>
</comment>
<evidence type="ECO:0000313" key="2">
    <source>
        <dbReference type="EMBL" id="GMN51370.1"/>
    </source>
</evidence>
<organism evidence="2 3">
    <name type="scientific">Ficus carica</name>
    <name type="common">Common fig</name>
    <dbReference type="NCBI Taxonomy" id="3494"/>
    <lineage>
        <taxon>Eukaryota</taxon>
        <taxon>Viridiplantae</taxon>
        <taxon>Streptophyta</taxon>
        <taxon>Embryophyta</taxon>
        <taxon>Tracheophyta</taxon>
        <taxon>Spermatophyta</taxon>
        <taxon>Magnoliopsida</taxon>
        <taxon>eudicotyledons</taxon>
        <taxon>Gunneridae</taxon>
        <taxon>Pentapetalae</taxon>
        <taxon>rosids</taxon>
        <taxon>fabids</taxon>
        <taxon>Rosales</taxon>
        <taxon>Moraceae</taxon>
        <taxon>Ficeae</taxon>
        <taxon>Ficus</taxon>
    </lineage>
</organism>
<feature type="compositionally biased region" description="Basic and acidic residues" evidence="1">
    <location>
        <begin position="57"/>
        <end position="76"/>
    </location>
</feature>
<dbReference type="EMBL" id="BTGU01000037">
    <property type="protein sequence ID" value="GMN51370.1"/>
    <property type="molecule type" value="Genomic_DNA"/>
</dbReference>
<name>A0AA88DB63_FICCA</name>
<reference evidence="2" key="1">
    <citation type="submission" date="2023-07" db="EMBL/GenBank/DDBJ databases">
        <title>draft genome sequence of fig (Ficus carica).</title>
        <authorList>
            <person name="Takahashi T."/>
            <person name="Nishimura K."/>
        </authorList>
    </citation>
    <scope>NUCLEOTIDE SEQUENCE</scope>
</reference>
<proteinExistence type="predicted"/>
<evidence type="ECO:0000313" key="3">
    <source>
        <dbReference type="Proteomes" id="UP001187192"/>
    </source>
</evidence>
<evidence type="ECO:0000256" key="1">
    <source>
        <dbReference type="SAM" id="MobiDB-lite"/>
    </source>
</evidence>
<keyword evidence="3" id="KW-1185">Reference proteome</keyword>
<gene>
    <name evidence="2" type="ORF">TIFTF001_020521</name>
</gene>
<dbReference type="AlphaFoldDB" id="A0AA88DB63"/>
<feature type="region of interest" description="Disordered" evidence="1">
    <location>
        <begin position="53"/>
        <end position="93"/>
    </location>
</feature>
<dbReference type="Proteomes" id="UP001187192">
    <property type="component" value="Unassembled WGS sequence"/>
</dbReference>
<protein>
    <submittedName>
        <fullName evidence="2">Uncharacterized protein</fullName>
    </submittedName>
</protein>
<sequence>MAARHGKQPTGKAGRYTYSSLAHYGTPWPAPEGWGKDLKKEKLLEQPSQKLKYGNATREHKNSWSIVGREKRESSRKSPLLLGGARGSFRTRV</sequence>
<accession>A0AA88DB63</accession>